<comment type="caution">
    <text evidence="2">The sequence shown here is derived from an EMBL/GenBank/DDBJ whole genome shotgun (WGS) entry which is preliminary data.</text>
</comment>
<feature type="region of interest" description="Disordered" evidence="1">
    <location>
        <begin position="1"/>
        <end position="20"/>
    </location>
</feature>
<name>A0AAV9DHL6_ACOCL</name>
<feature type="compositionally biased region" description="Pro residues" evidence="1">
    <location>
        <begin position="239"/>
        <end position="252"/>
    </location>
</feature>
<evidence type="ECO:0000313" key="2">
    <source>
        <dbReference type="EMBL" id="KAK1300391.1"/>
    </source>
</evidence>
<protein>
    <submittedName>
        <fullName evidence="2">Uncharacterized protein</fullName>
    </submittedName>
</protein>
<accession>A0AAV9DHL6</accession>
<feature type="region of interest" description="Disordered" evidence="1">
    <location>
        <begin position="231"/>
        <end position="252"/>
    </location>
</feature>
<gene>
    <name evidence="2" type="ORF">QJS10_CPB13g01724</name>
</gene>
<reference evidence="2" key="2">
    <citation type="submission" date="2023-06" db="EMBL/GenBank/DDBJ databases">
        <authorList>
            <person name="Ma L."/>
            <person name="Liu K.-W."/>
            <person name="Li Z."/>
            <person name="Hsiao Y.-Y."/>
            <person name="Qi Y."/>
            <person name="Fu T."/>
            <person name="Tang G."/>
            <person name="Zhang D."/>
            <person name="Sun W.-H."/>
            <person name="Liu D.-K."/>
            <person name="Li Y."/>
            <person name="Chen G.-Z."/>
            <person name="Liu X.-D."/>
            <person name="Liao X.-Y."/>
            <person name="Jiang Y.-T."/>
            <person name="Yu X."/>
            <person name="Hao Y."/>
            <person name="Huang J."/>
            <person name="Zhao X.-W."/>
            <person name="Ke S."/>
            <person name="Chen Y.-Y."/>
            <person name="Wu W.-L."/>
            <person name="Hsu J.-L."/>
            <person name="Lin Y.-F."/>
            <person name="Huang M.-D."/>
            <person name="Li C.-Y."/>
            <person name="Huang L."/>
            <person name="Wang Z.-W."/>
            <person name="Zhao X."/>
            <person name="Zhong W.-Y."/>
            <person name="Peng D.-H."/>
            <person name="Ahmad S."/>
            <person name="Lan S."/>
            <person name="Zhang J.-S."/>
            <person name="Tsai W.-C."/>
            <person name="Van De Peer Y."/>
            <person name="Liu Z.-J."/>
        </authorList>
    </citation>
    <scope>NUCLEOTIDE SEQUENCE</scope>
    <source>
        <strain evidence="2">CP</strain>
        <tissue evidence="2">Leaves</tissue>
    </source>
</reference>
<organism evidence="2 3">
    <name type="scientific">Acorus calamus</name>
    <name type="common">Sweet flag</name>
    <dbReference type="NCBI Taxonomy" id="4465"/>
    <lineage>
        <taxon>Eukaryota</taxon>
        <taxon>Viridiplantae</taxon>
        <taxon>Streptophyta</taxon>
        <taxon>Embryophyta</taxon>
        <taxon>Tracheophyta</taxon>
        <taxon>Spermatophyta</taxon>
        <taxon>Magnoliopsida</taxon>
        <taxon>Liliopsida</taxon>
        <taxon>Acoraceae</taxon>
        <taxon>Acorus</taxon>
    </lineage>
</organism>
<sequence length="252" mass="28239">MKMRKATGDSGGRPIHSTPGHHPLTPMLIIHFPLLLRLPSGLHQTALRSSATVSLPPPPPPPPPYAVPPNEDMEDAFHHRRDVWDRVAFLDERTTHAPPPPYHRRVNPSPEILNERARFREHLSNISEVEEEEEKGHRSILLMRVPMRCGRHNRGRGGAISNHNSSSNSSCKGWINHGKVILIFSIKTSITTIRATTKLWMLSISSSDHGGGGRVMGLTVQGHGWIMIGDREHLRNGNRPPPPRPSPRPHWD</sequence>
<reference evidence="2" key="1">
    <citation type="journal article" date="2023" name="Nat. Commun.">
        <title>Diploid and tetraploid genomes of Acorus and the evolution of monocots.</title>
        <authorList>
            <person name="Ma L."/>
            <person name="Liu K.W."/>
            <person name="Li Z."/>
            <person name="Hsiao Y.Y."/>
            <person name="Qi Y."/>
            <person name="Fu T."/>
            <person name="Tang G.D."/>
            <person name="Zhang D."/>
            <person name="Sun W.H."/>
            <person name="Liu D.K."/>
            <person name="Li Y."/>
            <person name="Chen G.Z."/>
            <person name="Liu X.D."/>
            <person name="Liao X.Y."/>
            <person name="Jiang Y.T."/>
            <person name="Yu X."/>
            <person name="Hao Y."/>
            <person name="Huang J."/>
            <person name="Zhao X.W."/>
            <person name="Ke S."/>
            <person name="Chen Y.Y."/>
            <person name="Wu W.L."/>
            <person name="Hsu J.L."/>
            <person name="Lin Y.F."/>
            <person name="Huang M.D."/>
            <person name="Li C.Y."/>
            <person name="Huang L."/>
            <person name="Wang Z.W."/>
            <person name="Zhao X."/>
            <person name="Zhong W.Y."/>
            <person name="Peng D.H."/>
            <person name="Ahmad S."/>
            <person name="Lan S."/>
            <person name="Zhang J.S."/>
            <person name="Tsai W.C."/>
            <person name="Van de Peer Y."/>
            <person name="Liu Z.J."/>
        </authorList>
    </citation>
    <scope>NUCLEOTIDE SEQUENCE</scope>
    <source>
        <strain evidence="2">CP</strain>
    </source>
</reference>
<feature type="compositionally biased region" description="Pro residues" evidence="1">
    <location>
        <begin position="55"/>
        <end position="67"/>
    </location>
</feature>
<dbReference type="AlphaFoldDB" id="A0AAV9DHL6"/>
<dbReference type="EMBL" id="JAUJYO010000013">
    <property type="protein sequence ID" value="KAK1300391.1"/>
    <property type="molecule type" value="Genomic_DNA"/>
</dbReference>
<evidence type="ECO:0000256" key="1">
    <source>
        <dbReference type="SAM" id="MobiDB-lite"/>
    </source>
</evidence>
<feature type="region of interest" description="Disordered" evidence="1">
    <location>
        <begin position="49"/>
        <end position="69"/>
    </location>
</feature>
<proteinExistence type="predicted"/>
<dbReference type="Proteomes" id="UP001180020">
    <property type="component" value="Unassembled WGS sequence"/>
</dbReference>
<keyword evidence="3" id="KW-1185">Reference proteome</keyword>
<evidence type="ECO:0000313" key="3">
    <source>
        <dbReference type="Proteomes" id="UP001180020"/>
    </source>
</evidence>